<feature type="region of interest" description="Disordered" evidence="9">
    <location>
        <begin position="1257"/>
        <end position="1300"/>
    </location>
</feature>
<feature type="chain" id="PRO_5040353178" description="SH3 domain-containing protein" evidence="10">
    <location>
        <begin position="22"/>
        <end position="1436"/>
    </location>
</feature>
<dbReference type="InterPro" id="IPR001452">
    <property type="entry name" value="SH3_domain"/>
</dbReference>
<keyword evidence="4" id="KW-0256">Endoplasmic reticulum</keyword>
<dbReference type="GO" id="GO:0006888">
    <property type="term" value="P:endoplasmic reticulum to Golgi vesicle-mediated transport"/>
    <property type="evidence" value="ECO:0007669"/>
    <property type="project" value="TreeGrafter"/>
</dbReference>
<evidence type="ECO:0000256" key="6">
    <source>
        <dbReference type="ARBA" id="ARBA00023180"/>
    </source>
</evidence>
<feature type="compositionally biased region" description="Basic residues" evidence="9">
    <location>
        <begin position="1399"/>
        <end position="1410"/>
    </location>
</feature>
<feature type="domain" description="SH3" evidence="11">
    <location>
        <begin position="36"/>
        <end position="98"/>
    </location>
</feature>
<keyword evidence="2 7" id="KW-0728">SH3 domain</keyword>
<feature type="compositionally biased region" description="Pro residues" evidence="9">
    <location>
        <begin position="1273"/>
        <end position="1300"/>
    </location>
</feature>
<dbReference type="PANTHER" id="PTHR23158:SF33">
    <property type="entry name" value="TRANSPORT AND GOLGI ORGANIZATION PROTEIN 1"/>
    <property type="match status" value="1"/>
</dbReference>
<feature type="compositionally biased region" description="Basic and acidic residues" evidence="9">
    <location>
        <begin position="599"/>
        <end position="613"/>
    </location>
</feature>
<sequence length="1436" mass="162253">MFGFKFLYFIILTLNLNKSNGQISDKRLCVDEKCQEPVSLARTLLTYSSPDSRILSFPVNAEVKIFSKEAGSRADLWGAEINGKRGYVPKKYVRELKMYNVPTLLVDTDFKDSSEVPSVKLMVQPDSVKQPYEVIVGTTVYKVETMDHSTSGTPSLTEEPVSDAKLDNEHKEGGVQGVLSSIKSWVSEGIESAMKDNGEDVMDEDDDDFEIDDEDEDTAVDKVITNSEFSKKESQSATNDLKEKFENQMILKVQDDSIRSLKETIEKQKLPEVPVDTQILGEDINPEIIDSEDNGTKLEKKENKQPAQSDYVLDRKEEHTDKQEQIEIAKATNENKATKSTDQSTTSLVNANMEVTTPSFFLDSIAPSSIFKEAVAQNPLENSQESQVSNIPDKDHKSAEVHSTLTDQESKNEGANTVFPDEMNTKTIESKEKIEKSSTEGETTPGNVSPSIDKLEKLGEIENKEFTLDQNLNNKVDKSGEIIHLVQIEPETSQESQDTEEPPQLSPLGGLFIAFKSSHDVVKDLNDNTLDSSESKHVNEPSNSFGSDTSDISHTTEDTYSHVNTDQTVGSGLSILGTRHLLSDDKSKQGSQEVLSDNKLAEENNDIESKDADTSTVNNDGTDVISSNNLSSKNEKETDKEKDDTEQNIPGMQENIKKENKNDHITENTKIPHQEKVMDIGKMGDNRVEQEILTLQDEVKEDSVTKSRDSSENLPEESSGFFVTFMSWFGMCDSKTETQLETYNHPQSKAEEILENACENQPHKDTNLDHCDANSYSYFNFNSDMFLYLVTSAISCIMFLVIYMAFDRSKKEAPLIARINKLEKELLVALKENEMLQDKNGATEVPEEVIEEFKNQLSEMQATRDHIKLQVMELEMQIKKKDEQIESLEKELETSTEVGMELNRIISEMLDPTNGNDRLKENFDQLQRQLLEQKDTISTMTQSLTAKVADNTRLQTELEASQKIAADAQEQLNKLLEKMIQLEKDKDSQCSMFQGEMGVLQRKVEESVNREEEFTKEIQVLKVQISEVQRQYELKVKEYSMLRENVNNIKSLKQGHNLQMLLDSTEASAQLEQLKTENERFSVQLQQEQISKANAEQKWRTALEAIGDLQRKYELADKEKTEVNMKLEVLNTYFKKRETELQEEVIKYKSIFDAKKGEATSTTERIKLMQEEIENYKSQNEMLKQEIISQEIDLKSQISLLEKKVHENWLMARQTERKLEEARQEAAQLRNRLTLREIAINEERIQNRLQSPVTIDHHQHHGLHQQNGDALSPAPPTMSPPPPLFGAPSAASPPLPVGGLPHPPFLPPPFMPPPPMPFMPPPPPPGPPGDRRPPPLGRMSSPPPPLNNRYSPDTSAFSPYDRYSPSPPYDSEYGASPPPLRAYSPFSREDRRDATSGKRAPHNRTSRHMKGGVTSSGSEHSNDSVDKINRKQTKMV</sequence>
<feature type="signal peptide" evidence="10">
    <location>
        <begin position="1"/>
        <end position="21"/>
    </location>
</feature>
<feature type="region of interest" description="Disordered" evidence="9">
    <location>
        <begin position="1316"/>
        <end position="1436"/>
    </location>
</feature>
<dbReference type="GO" id="GO:0005789">
    <property type="term" value="C:endoplasmic reticulum membrane"/>
    <property type="evidence" value="ECO:0007669"/>
    <property type="project" value="UniProtKB-SubCell"/>
</dbReference>
<evidence type="ECO:0000313" key="13">
    <source>
        <dbReference type="Proteomes" id="UP001152888"/>
    </source>
</evidence>
<feature type="compositionally biased region" description="Basic and acidic residues" evidence="9">
    <location>
        <begin position="1420"/>
        <end position="1429"/>
    </location>
</feature>
<evidence type="ECO:0000256" key="2">
    <source>
        <dbReference type="ARBA" id="ARBA00022443"/>
    </source>
</evidence>
<feature type="region of interest" description="Disordered" evidence="9">
    <location>
        <begin position="281"/>
        <end position="345"/>
    </location>
</feature>
<feature type="compositionally biased region" description="Basic and acidic residues" evidence="9">
    <location>
        <begin position="655"/>
        <end position="672"/>
    </location>
</feature>
<feature type="compositionally biased region" description="Basic and acidic residues" evidence="9">
    <location>
        <begin position="312"/>
        <end position="327"/>
    </location>
</feature>
<dbReference type="OrthoDB" id="6627676at2759"/>
<evidence type="ECO:0000256" key="5">
    <source>
        <dbReference type="ARBA" id="ARBA00023054"/>
    </source>
</evidence>
<evidence type="ECO:0000313" key="12">
    <source>
        <dbReference type="EMBL" id="CAH2008703.1"/>
    </source>
</evidence>
<feature type="compositionally biased region" description="Polar residues" evidence="9">
    <location>
        <begin position="540"/>
        <end position="553"/>
    </location>
</feature>
<keyword evidence="3 10" id="KW-0732">Signal</keyword>
<keyword evidence="6" id="KW-0325">Glycoprotein</keyword>
<dbReference type="GO" id="GO:0009306">
    <property type="term" value="P:protein secretion"/>
    <property type="evidence" value="ECO:0007669"/>
    <property type="project" value="TreeGrafter"/>
</dbReference>
<dbReference type="GO" id="GO:0035459">
    <property type="term" value="P:vesicle cargo loading"/>
    <property type="evidence" value="ECO:0007669"/>
    <property type="project" value="TreeGrafter"/>
</dbReference>
<feature type="region of interest" description="Disordered" evidence="9">
    <location>
        <begin position="381"/>
        <end position="452"/>
    </location>
</feature>
<feature type="coiled-coil region" evidence="8">
    <location>
        <begin position="819"/>
        <end position="985"/>
    </location>
</feature>
<proteinExistence type="predicted"/>
<feature type="compositionally biased region" description="Basic and acidic residues" evidence="9">
    <location>
        <begin position="428"/>
        <end position="439"/>
    </location>
</feature>
<feature type="compositionally biased region" description="Polar residues" evidence="9">
    <location>
        <begin position="614"/>
        <end position="625"/>
    </location>
</feature>
<dbReference type="EMBL" id="CAKOFQ010007828">
    <property type="protein sequence ID" value="CAH2008703.1"/>
    <property type="molecule type" value="Genomic_DNA"/>
</dbReference>
<keyword evidence="5 8" id="KW-0175">Coiled coil</keyword>
<dbReference type="SMART" id="SM00326">
    <property type="entry name" value="SH3"/>
    <property type="match status" value="1"/>
</dbReference>
<dbReference type="Proteomes" id="UP001152888">
    <property type="component" value="Unassembled WGS sequence"/>
</dbReference>
<feature type="compositionally biased region" description="Basic and acidic residues" evidence="9">
    <location>
        <begin position="633"/>
        <end position="645"/>
    </location>
</feature>
<accession>A0A9P0Q6X2</accession>
<evidence type="ECO:0000256" key="4">
    <source>
        <dbReference type="ARBA" id="ARBA00022824"/>
    </source>
</evidence>
<feature type="compositionally biased region" description="Pro residues" evidence="9">
    <location>
        <begin position="1316"/>
        <end position="1328"/>
    </location>
</feature>
<dbReference type="GO" id="GO:0070971">
    <property type="term" value="C:endoplasmic reticulum exit site"/>
    <property type="evidence" value="ECO:0007669"/>
    <property type="project" value="TreeGrafter"/>
</dbReference>
<feature type="compositionally biased region" description="Polar residues" evidence="9">
    <location>
        <begin position="1348"/>
        <end position="1357"/>
    </location>
</feature>
<dbReference type="InterPro" id="IPR036028">
    <property type="entry name" value="SH3-like_dom_sf"/>
</dbReference>
<feature type="region of interest" description="Disordered" evidence="9">
    <location>
        <begin position="584"/>
        <end position="672"/>
    </location>
</feature>
<evidence type="ECO:0000256" key="1">
    <source>
        <dbReference type="ARBA" id="ARBA00004389"/>
    </source>
</evidence>
<comment type="caution">
    <text evidence="12">The sequence shown here is derived from an EMBL/GenBank/DDBJ whole genome shotgun (WGS) entry which is preliminary data.</text>
</comment>
<keyword evidence="13" id="KW-1185">Reference proteome</keyword>
<comment type="subcellular location">
    <subcellularLocation>
        <location evidence="1">Endoplasmic reticulum membrane</location>
        <topology evidence="1">Single-pass membrane protein</topology>
    </subcellularLocation>
</comment>
<reference evidence="12" key="1">
    <citation type="submission" date="2022-03" db="EMBL/GenBank/DDBJ databases">
        <authorList>
            <person name="Sayadi A."/>
        </authorList>
    </citation>
    <scope>NUCLEOTIDE SEQUENCE</scope>
</reference>
<name>A0A9P0Q6X2_ACAOB</name>
<protein>
    <recommendedName>
        <fullName evidence="11">SH3 domain-containing protein</fullName>
    </recommendedName>
</protein>
<feature type="compositionally biased region" description="Polar residues" evidence="9">
    <location>
        <begin position="332"/>
        <end position="345"/>
    </location>
</feature>
<evidence type="ECO:0000259" key="11">
    <source>
        <dbReference type="PROSITE" id="PS50002"/>
    </source>
</evidence>
<feature type="compositionally biased region" description="Low complexity" evidence="9">
    <location>
        <begin position="1358"/>
        <end position="1373"/>
    </location>
</feature>
<dbReference type="PROSITE" id="PS50002">
    <property type="entry name" value="SH3"/>
    <property type="match status" value="1"/>
</dbReference>
<feature type="coiled-coil region" evidence="8">
    <location>
        <begin position="1064"/>
        <end position="1098"/>
    </location>
</feature>
<dbReference type="PANTHER" id="PTHR23158">
    <property type="entry name" value="MELANOMA INHIBITORY ACTIVITY-RELATED"/>
    <property type="match status" value="1"/>
</dbReference>
<organism evidence="12 13">
    <name type="scientific">Acanthoscelides obtectus</name>
    <name type="common">Bean weevil</name>
    <name type="synonym">Bruchus obtectus</name>
    <dbReference type="NCBI Taxonomy" id="200917"/>
    <lineage>
        <taxon>Eukaryota</taxon>
        <taxon>Metazoa</taxon>
        <taxon>Ecdysozoa</taxon>
        <taxon>Arthropoda</taxon>
        <taxon>Hexapoda</taxon>
        <taxon>Insecta</taxon>
        <taxon>Pterygota</taxon>
        <taxon>Neoptera</taxon>
        <taxon>Endopterygota</taxon>
        <taxon>Coleoptera</taxon>
        <taxon>Polyphaga</taxon>
        <taxon>Cucujiformia</taxon>
        <taxon>Chrysomeloidea</taxon>
        <taxon>Chrysomelidae</taxon>
        <taxon>Bruchinae</taxon>
        <taxon>Bruchini</taxon>
        <taxon>Acanthoscelides</taxon>
    </lineage>
</organism>
<evidence type="ECO:0000256" key="8">
    <source>
        <dbReference type="SAM" id="Coils"/>
    </source>
</evidence>
<feature type="compositionally biased region" description="Basic and acidic residues" evidence="9">
    <location>
        <begin position="1387"/>
        <end position="1396"/>
    </location>
</feature>
<feature type="coiled-coil region" evidence="8">
    <location>
        <begin position="1159"/>
        <end position="1239"/>
    </location>
</feature>
<evidence type="ECO:0000256" key="10">
    <source>
        <dbReference type="SAM" id="SignalP"/>
    </source>
</evidence>
<evidence type="ECO:0000256" key="3">
    <source>
        <dbReference type="ARBA" id="ARBA00022729"/>
    </source>
</evidence>
<dbReference type="InterPro" id="IPR051500">
    <property type="entry name" value="cTAGE_MIA/OTOR"/>
</dbReference>
<evidence type="ECO:0000256" key="9">
    <source>
        <dbReference type="SAM" id="MobiDB-lite"/>
    </source>
</evidence>
<gene>
    <name evidence="12" type="ORF">ACAOBT_LOCUS30406</name>
</gene>
<dbReference type="SUPFAM" id="SSF50044">
    <property type="entry name" value="SH3-domain"/>
    <property type="match status" value="1"/>
</dbReference>
<dbReference type="Gene3D" id="2.30.30.40">
    <property type="entry name" value="SH3 Domains"/>
    <property type="match status" value="1"/>
</dbReference>
<evidence type="ECO:0000256" key="7">
    <source>
        <dbReference type="PROSITE-ProRule" id="PRU00192"/>
    </source>
</evidence>
<feature type="compositionally biased region" description="Polar residues" evidence="9">
    <location>
        <begin position="381"/>
        <end position="390"/>
    </location>
</feature>
<feature type="region of interest" description="Disordered" evidence="9">
    <location>
        <begin position="526"/>
        <end position="567"/>
    </location>
</feature>
<feature type="compositionally biased region" description="Basic and acidic residues" evidence="9">
    <location>
        <begin position="294"/>
        <end position="304"/>
    </location>
</feature>